<evidence type="ECO:0000313" key="2">
    <source>
        <dbReference type="Proteomes" id="UP000663722"/>
    </source>
</evidence>
<sequence length="68" mass="7747">MFVRPECKFVLCAEFRTGGVSTRICIKHSFVFRIIFFLKAAIPPRLLARLGLTNPSLLLNFPIPLEQV</sequence>
<dbReference type="EMBL" id="CP061800">
    <property type="protein sequence ID" value="QTA84765.1"/>
    <property type="molecule type" value="Genomic_DNA"/>
</dbReference>
<proteinExistence type="predicted"/>
<dbReference type="Proteomes" id="UP000663722">
    <property type="component" value="Chromosome"/>
</dbReference>
<keyword evidence="2" id="KW-1185">Reference proteome</keyword>
<name>A0A975GKQ4_9BACT</name>
<organism evidence="1 2">
    <name type="scientific">Desulfonema magnum</name>
    <dbReference type="NCBI Taxonomy" id="45655"/>
    <lineage>
        <taxon>Bacteria</taxon>
        <taxon>Pseudomonadati</taxon>
        <taxon>Thermodesulfobacteriota</taxon>
        <taxon>Desulfobacteria</taxon>
        <taxon>Desulfobacterales</taxon>
        <taxon>Desulfococcaceae</taxon>
        <taxon>Desulfonema</taxon>
    </lineage>
</organism>
<dbReference type="KEGG" id="dmm:dnm_007650"/>
<protein>
    <submittedName>
        <fullName evidence="1">Uncharacterized protein</fullName>
    </submittedName>
</protein>
<gene>
    <name evidence="1" type="ORF">dnm_007650</name>
</gene>
<evidence type="ECO:0000313" key="1">
    <source>
        <dbReference type="EMBL" id="QTA84765.1"/>
    </source>
</evidence>
<accession>A0A975GKQ4</accession>
<reference evidence="1" key="1">
    <citation type="journal article" date="2021" name="Microb. Physiol.">
        <title>Proteogenomic Insights into the Physiology of Marine, Sulfate-Reducing, Filamentous Desulfonema limicola and Desulfonema magnum.</title>
        <authorList>
            <person name="Schnaars V."/>
            <person name="Wohlbrand L."/>
            <person name="Scheve S."/>
            <person name="Hinrichs C."/>
            <person name="Reinhardt R."/>
            <person name="Rabus R."/>
        </authorList>
    </citation>
    <scope>NUCLEOTIDE SEQUENCE</scope>
    <source>
        <strain evidence="1">4be13</strain>
    </source>
</reference>
<dbReference type="AlphaFoldDB" id="A0A975GKQ4"/>